<comment type="caution">
    <text evidence="9">The sequence shown here is derived from an EMBL/GenBank/DDBJ whole genome shotgun (WGS) entry which is preliminary data.</text>
</comment>
<sequence length="371" mass="40346">MTCLFNCLNIDAMHKSEAIRLFGSQTRLADSLGLGRSAVSQWPDELHQRQADQVMGAALRLGLLDSGHQSKGIGMQKIRKAVFPVAGMGTRFLPATKASPKEMMSIVDKPLIQYAVEEALAAGITEMIFITGRNKRSIEDHFDKAYELESELAAKNKQKLLDIVQGILPKGVTCVYIRQPEALGLGHAVLCARPAVGDEPFAVILADDLIDGRSSELKLMVNLFDDTHCSVLGVEEVPKEDTGSYGIVEVAESQGGRLKINSIVEKPKPEEAPSNLAVVGRYVLTPRIFHHLQSVQPGKGGEIQLTDGIFALMQEQHVLAHTLKGTRYDCGSKFGFLKATYELGLKHPEVGAEFAAYVRDRAAEGGKKAGQ</sequence>
<dbReference type="EMBL" id="BMLX01000001">
    <property type="protein sequence ID" value="GGP18580.1"/>
    <property type="molecule type" value="Genomic_DNA"/>
</dbReference>
<evidence type="ECO:0000256" key="4">
    <source>
        <dbReference type="ARBA" id="ARBA00022679"/>
    </source>
</evidence>
<dbReference type="Gene3D" id="3.90.550.10">
    <property type="entry name" value="Spore Coat Polysaccharide Biosynthesis Protein SpsA, Chain A"/>
    <property type="match status" value="1"/>
</dbReference>
<dbReference type="PANTHER" id="PTHR43197:SF1">
    <property type="entry name" value="UTP--GLUCOSE-1-PHOSPHATE URIDYLYLTRANSFERASE"/>
    <property type="match status" value="1"/>
</dbReference>
<dbReference type="InterPro" id="IPR005835">
    <property type="entry name" value="NTP_transferase_dom"/>
</dbReference>
<dbReference type="SUPFAM" id="SSF47413">
    <property type="entry name" value="lambda repressor-like DNA-binding domains"/>
    <property type="match status" value="1"/>
</dbReference>
<dbReference type="InterPro" id="IPR029044">
    <property type="entry name" value="Nucleotide-diphossugar_trans"/>
</dbReference>
<name>A0ABQ2P551_9NEIS</name>
<dbReference type="InterPro" id="IPR005771">
    <property type="entry name" value="GalU_uridylyltTrfase_bac/arc"/>
</dbReference>
<evidence type="ECO:0000256" key="7">
    <source>
        <dbReference type="RuleBase" id="RU361259"/>
    </source>
</evidence>
<dbReference type="GO" id="GO:0016779">
    <property type="term" value="F:nucleotidyltransferase activity"/>
    <property type="evidence" value="ECO:0007669"/>
    <property type="project" value="UniProtKB-KW"/>
</dbReference>
<dbReference type="CDD" id="cd02541">
    <property type="entry name" value="UGPase_prokaryotic"/>
    <property type="match status" value="1"/>
</dbReference>
<evidence type="ECO:0000256" key="1">
    <source>
        <dbReference type="ARBA" id="ARBA00006890"/>
    </source>
</evidence>
<keyword evidence="5 7" id="KW-0548">Nucleotidyltransferase</keyword>
<dbReference type="Gene3D" id="1.10.260.40">
    <property type="entry name" value="lambda repressor-like DNA-binding domains"/>
    <property type="match status" value="1"/>
</dbReference>
<dbReference type="EC" id="2.7.7.9" evidence="2 7"/>
<dbReference type="Proteomes" id="UP000637267">
    <property type="component" value="Unassembled WGS sequence"/>
</dbReference>
<gene>
    <name evidence="9" type="primary">galU-1</name>
    <name evidence="9" type="ORF">GCM10010970_05770</name>
</gene>
<evidence type="ECO:0000256" key="5">
    <source>
        <dbReference type="ARBA" id="ARBA00022695"/>
    </source>
</evidence>
<keyword evidence="10" id="KW-1185">Reference proteome</keyword>
<comment type="similarity">
    <text evidence="1 7">Belongs to the UDPGP type 2 family.</text>
</comment>
<dbReference type="InterPro" id="IPR010982">
    <property type="entry name" value="Lambda_DNA-bd_dom_sf"/>
</dbReference>
<accession>A0ABQ2P551</accession>
<evidence type="ECO:0000256" key="6">
    <source>
        <dbReference type="ARBA" id="ARBA00048128"/>
    </source>
</evidence>
<feature type="domain" description="Nucleotidyl transferase" evidence="8">
    <location>
        <begin position="85"/>
        <end position="341"/>
    </location>
</feature>
<dbReference type="NCBIfam" id="TIGR01099">
    <property type="entry name" value="galU"/>
    <property type="match status" value="1"/>
</dbReference>
<organism evidence="9 10">
    <name type="scientific">Silvimonas iriomotensis</name>
    <dbReference type="NCBI Taxonomy" id="449662"/>
    <lineage>
        <taxon>Bacteria</taxon>
        <taxon>Pseudomonadati</taxon>
        <taxon>Pseudomonadota</taxon>
        <taxon>Betaproteobacteria</taxon>
        <taxon>Neisseriales</taxon>
        <taxon>Chitinibacteraceae</taxon>
        <taxon>Silvimonas</taxon>
    </lineage>
</organism>
<dbReference type="SUPFAM" id="SSF53448">
    <property type="entry name" value="Nucleotide-diphospho-sugar transferases"/>
    <property type="match status" value="1"/>
</dbReference>
<evidence type="ECO:0000259" key="8">
    <source>
        <dbReference type="Pfam" id="PF00483"/>
    </source>
</evidence>
<dbReference type="PANTHER" id="PTHR43197">
    <property type="entry name" value="UTP--GLUCOSE-1-PHOSPHATE URIDYLYLTRANSFERASE"/>
    <property type="match status" value="1"/>
</dbReference>
<protein>
    <recommendedName>
        <fullName evidence="3 7">UTP--glucose-1-phosphate uridylyltransferase</fullName>
        <ecNumber evidence="2 7">2.7.7.9</ecNumber>
    </recommendedName>
    <alternativeName>
        <fullName evidence="7">UDP-glucose pyrophosphorylase</fullName>
    </alternativeName>
</protein>
<proteinExistence type="inferred from homology"/>
<evidence type="ECO:0000313" key="10">
    <source>
        <dbReference type="Proteomes" id="UP000637267"/>
    </source>
</evidence>
<reference evidence="10" key="1">
    <citation type="journal article" date="2019" name="Int. J. Syst. Evol. Microbiol.">
        <title>The Global Catalogue of Microorganisms (GCM) 10K type strain sequencing project: providing services to taxonomists for standard genome sequencing and annotation.</title>
        <authorList>
            <consortium name="The Broad Institute Genomics Platform"/>
            <consortium name="The Broad Institute Genome Sequencing Center for Infectious Disease"/>
            <person name="Wu L."/>
            <person name="Ma J."/>
        </authorList>
    </citation>
    <scope>NUCLEOTIDE SEQUENCE [LARGE SCALE GENOMIC DNA]</scope>
    <source>
        <strain evidence="10">CGMCC 1.8859</strain>
    </source>
</reference>
<comment type="catalytic activity">
    <reaction evidence="6 7">
        <text>alpha-D-glucose 1-phosphate + UTP + H(+) = UDP-alpha-D-glucose + diphosphate</text>
        <dbReference type="Rhea" id="RHEA:19889"/>
        <dbReference type="ChEBI" id="CHEBI:15378"/>
        <dbReference type="ChEBI" id="CHEBI:33019"/>
        <dbReference type="ChEBI" id="CHEBI:46398"/>
        <dbReference type="ChEBI" id="CHEBI:58601"/>
        <dbReference type="ChEBI" id="CHEBI:58885"/>
        <dbReference type="EC" id="2.7.7.9"/>
    </reaction>
</comment>
<evidence type="ECO:0000313" key="9">
    <source>
        <dbReference type="EMBL" id="GGP18580.1"/>
    </source>
</evidence>
<keyword evidence="4 7" id="KW-0808">Transferase</keyword>
<dbReference type="Pfam" id="PF00483">
    <property type="entry name" value="NTP_transferase"/>
    <property type="match status" value="1"/>
</dbReference>
<evidence type="ECO:0000256" key="2">
    <source>
        <dbReference type="ARBA" id="ARBA00012415"/>
    </source>
</evidence>
<evidence type="ECO:0000256" key="3">
    <source>
        <dbReference type="ARBA" id="ARBA00019048"/>
    </source>
</evidence>